<comment type="subcellular location">
    <subcellularLocation>
        <location evidence="1 4">Bacterial flagellum basal body</location>
    </subcellularLocation>
</comment>
<dbReference type="PRINTS" id="PR01006">
    <property type="entry name" value="FLGHOOKFLIE"/>
</dbReference>
<dbReference type="PANTHER" id="PTHR34653:SF1">
    <property type="entry name" value="FLAGELLAR HOOK-BASAL BODY COMPLEX PROTEIN FLIE"/>
    <property type="match status" value="1"/>
</dbReference>
<evidence type="ECO:0000256" key="4">
    <source>
        <dbReference type="HAMAP-Rule" id="MF_00724"/>
    </source>
</evidence>
<evidence type="ECO:0000313" key="7">
    <source>
        <dbReference type="Proteomes" id="UP001180453"/>
    </source>
</evidence>
<evidence type="ECO:0000256" key="2">
    <source>
        <dbReference type="ARBA" id="ARBA00009272"/>
    </source>
</evidence>
<sequence length="100" mass="10734">MSVQAIGALEAIQPQTLQTTQAGTTAVAPGFASWVEHELNSLNTQLVSAEKGISQLASGTAENLHAVMLQLEQARLAMQIAGQVRSRVLEAYQDVMRMQV</sequence>
<keyword evidence="6" id="KW-0969">Cilium</keyword>
<dbReference type="HAMAP" id="MF_00724">
    <property type="entry name" value="FliE"/>
    <property type="match status" value="1"/>
</dbReference>
<name>A0ABU1YH91_ROSSA</name>
<organism evidence="6 7">
    <name type="scientific">Roseateles saccharophilus</name>
    <name type="common">Pseudomonas saccharophila</name>
    <dbReference type="NCBI Taxonomy" id="304"/>
    <lineage>
        <taxon>Bacteria</taxon>
        <taxon>Pseudomonadati</taxon>
        <taxon>Pseudomonadota</taxon>
        <taxon>Betaproteobacteria</taxon>
        <taxon>Burkholderiales</taxon>
        <taxon>Sphaerotilaceae</taxon>
        <taxon>Roseateles</taxon>
    </lineage>
</organism>
<reference evidence="6 7" key="1">
    <citation type="submission" date="2023-07" db="EMBL/GenBank/DDBJ databases">
        <title>Sorghum-associated microbial communities from plants grown in Nebraska, USA.</title>
        <authorList>
            <person name="Schachtman D."/>
        </authorList>
    </citation>
    <scope>NUCLEOTIDE SEQUENCE [LARGE SCALE GENOMIC DNA]</scope>
    <source>
        <strain evidence="6 7">BE314</strain>
    </source>
</reference>
<evidence type="ECO:0000256" key="5">
    <source>
        <dbReference type="NCBIfam" id="TIGR00205"/>
    </source>
</evidence>
<dbReference type="RefSeq" id="WP_310261323.1">
    <property type="nucleotide sequence ID" value="NZ_JAVDXU010000001.1"/>
</dbReference>
<protein>
    <recommendedName>
        <fullName evidence="4 5">Flagellar hook-basal body complex protein FliE</fullName>
    </recommendedName>
</protein>
<proteinExistence type="inferred from homology"/>
<dbReference type="NCBIfam" id="TIGR00205">
    <property type="entry name" value="fliE"/>
    <property type="match status" value="1"/>
</dbReference>
<gene>
    <name evidence="4" type="primary">fliE</name>
    <name evidence="6" type="ORF">J2X20_000847</name>
</gene>
<evidence type="ECO:0000313" key="6">
    <source>
        <dbReference type="EMBL" id="MDR7268218.1"/>
    </source>
</evidence>
<keyword evidence="6" id="KW-0282">Flagellum</keyword>
<comment type="caution">
    <text evidence="6">The sequence shown here is derived from an EMBL/GenBank/DDBJ whole genome shotgun (WGS) entry which is preliminary data.</text>
</comment>
<dbReference type="Proteomes" id="UP001180453">
    <property type="component" value="Unassembled WGS sequence"/>
</dbReference>
<dbReference type="InterPro" id="IPR001624">
    <property type="entry name" value="FliE"/>
</dbReference>
<dbReference type="EMBL" id="JAVDXU010000001">
    <property type="protein sequence ID" value="MDR7268218.1"/>
    <property type="molecule type" value="Genomic_DNA"/>
</dbReference>
<comment type="similarity">
    <text evidence="2 4">Belongs to the FliE family.</text>
</comment>
<dbReference type="PANTHER" id="PTHR34653">
    <property type="match status" value="1"/>
</dbReference>
<evidence type="ECO:0000256" key="1">
    <source>
        <dbReference type="ARBA" id="ARBA00004117"/>
    </source>
</evidence>
<dbReference type="Pfam" id="PF02049">
    <property type="entry name" value="FliE"/>
    <property type="match status" value="1"/>
</dbReference>
<keyword evidence="7" id="KW-1185">Reference proteome</keyword>
<keyword evidence="6" id="KW-0966">Cell projection</keyword>
<accession>A0ABU1YH91</accession>
<evidence type="ECO:0000256" key="3">
    <source>
        <dbReference type="ARBA" id="ARBA00023143"/>
    </source>
</evidence>
<keyword evidence="3 4" id="KW-0975">Bacterial flagellum</keyword>